<gene>
    <name evidence="1" type="ORF">NTJ_15820</name>
</gene>
<keyword evidence="2" id="KW-1185">Reference proteome</keyword>
<sequence length="105" mass="11389">MTSYYDLALSPHASILRYCPSIHDDLALLPVGTCRSCAISSCIDLVWSLQVSILRYCPPVHDDLALLLDLTILRVASCTDLALLVDLARSGLTGLANSILRYPDG</sequence>
<proteinExistence type="predicted"/>
<name>A0ABN7BF53_9HEMI</name>
<evidence type="ECO:0000313" key="1">
    <source>
        <dbReference type="EMBL" id="BET03001.1"/>
    </source>
</evidence>
<dbReference type="Proteomes" id="UP001307889">
    <property type="component" value="Chromosome 15"/>
</dbReference>
<reference evidence="1 2" key="1">
    <citation type="submission" date="2023-09" db="EMBL/GenBank/DDBJ databases">
        <title>Nesidiocoris tenuis whole genome shotgun sequence.</title>
        <authorList>
            <person name="Shibata T."/>
            <person name="Shimoda M."/>
            <person name="Kobayashi T."/>
            <person name="Uehara T."/>
        </authorList>
    </citation>
    <scope>NUCLEOTIDE SEQUENCE [LARGE SCALE GENOMIC DNA]</scope>
    <source>
        <strain evidence="1 2">Japan</strain>
    </source>
</reference>
<accession>A0ABN7BF53</accession>
<organism evidence="1 2">
    <name type="scientific">Nesidiocoris tenuis</name>
    <dbReference type="NCBI Taxonomy" id="355587"/>
    <lineage>
        <taxon>Eukaryota</taxon>
        <taxon>Metazoa</taxon>
        <taxon>Ecdysozoa</taxon>
        <taxon>Arthropoda</taxon>
        <taxon>Hexapoda</taxon>
        <taxon>Insecta</taxon>
        <taxon>Pterygota</taxon>
        <taxon>Neoptera</taxon>
        <taxon>Paraneoptera</taxon>
        <taxon>Hemiptera</taxon>
        <taxon>Heteroptera</taxon>
        <taxon>Panheteroptera</taxon>
        <taxon>Cimicomorpha</taxon>
        <taxon>Miridae</taxon>
        <taxon>Dicyphina</taxon>
        <taxon>Nesidiocoris</taxon>
    </lineage>
</organism>
<protein>
    <submittedName>
        <fullName evidence="1">Uncharacterized protein</fullName>
    </submittedName>
</protein>
<evidence type="ECO:0000313" key="2">
    <source>
        <dbReference type="Proteomes" id="UP001307889"/>
    </source>
</evidence>
<dbReference type="EMBL" id="AP028923">
    <property type="protein sequence ID" value="BET03001.1"/>
    <property type="molecule type" value="Genomic_DNA"/>
</dbReference>